<feature type="domain" description="ABC transporter" evidence="5">
    <location>
        <begin position="4"/>
        <end position="235"/>
    </location>
</feature>
<comment type="similarity">
    <text evidence="1">Belongs to the ABC transporter superfamily.</text>
</comment>
<keyword evidence="2" id="KW-0813">Transport</keyword>
<evidence type="ECO:0000256" key="4">
    <source>
        <dbReference type="ARBA" id="ARBA00022840"/>
    </source>
</evidence>
<evidence type="ECO:0000313" key="6">
    <source>
        <dbReference type="EMBL" id="ADL06676.1"/>
    </source>
</evidence>
<reference evidence="6" key="1">
    <citation type="submission" date="2010-07" db="EMBL/GenBank/DDBJ databases">
        <title>Complete sequence of Clostridium saccharolyticum WM1.</title>
        <authorList>
            <consortium name="US DOE Joint Genome Institute"/>
            <person name="Lucas S."/>
            <person name="Copeland A."/>
            <person name="Lapidus A."/>
            <person name="Cheng J.-F."/>
            <person name="Bruce D."/>
            <person name="Goodwin L."/>
            <person name="Pitluck S."/>
            <person name="Chertkov O."/>
            <person name="Detter J.C."/>
            <person name="Han C."/>
            <person name="Tapia R."/>
            <person name="Land M."/>
            <person name="Hauser L."/>
            <person name="Chang Y.-J."/>
            <person name="Jeffries C."/>
            <person name="Kyrpides N."/>
            <person name="Ivanova N."/>
            <person name="Mikhailova N."/>
            <person name="Mouttaki H."/>
            <person name="Lin L."/>
            <person name="Zhou J."/>
            <person name="Hemme C.L."/>
            <person name="Woyke T."/>
        </authorList>
    </citation>
    <scope>NUCLEOTIDE SEQUENCE [LARGE SCALE GENOMIC DNA]</scope>
    <source>
        <strain evidence="6">WM1</strain>
    </source>
</reference>
<dbReference type="Pfam" id="PF00005">
    <property type="entry name" value="ABC_tran"/>
    <property type="match status" value="1"/>
</dbReference>
<keyword evidence="7" id="KW-1185">Reference proteome</keyword>
<dbReference type="eggNOG" id="COG1121">
    <property type="taxonomic scope" value="Bacteria"/>
</dbReference>
<dbReference type="PANTHER" id="PTHR42734:SF17">
    <property type="entry name" value="METAL TRANSPORT SYSTEM ATP-BINDING PROTEIN TM_0124-RELATED"/>
    <property type="match status" value="1"/>
</dbReference>
<dbReference type="PaxDb" id="610130-Closa_4174"/>
<organism evidence="6 7">
    <name type="scientific">Lacrimispora saccharolytica (strain ATCC 35040 / DSM 2544 / NRCC 2533 / WM1)</name>
    <name type="common">Clostridium saccharolyticum</name>
    <dbReference type="NCBI Taxonomy" id="610130"/>
    <lineage>
        <taxon>Bacteria</taxon>
        <taxon>Bacillati</taxon>
        <taxon>Bacillota</taxon>
        <taxon>Clostridia</taxon>
        <taxon>Lachnospirales</taxon>
        <taxon>Lachnospiraceae</taxon>
        <taxon>Lacrimispora</taxon>
    </lineage>
</organism>
<keyword evidence="3" id="KW-0547">Nucleotide-binding</keyword>
<sequence length="235" mass="26263">MDAIAVKELDFSYGSTQVLNRINFTVAGGKFAVLLGQNGAGKSTLLKLLLGELALTGADGSIQLLGRDIRQFKSWQEISYVPQSGMASFQNFPASVEEIVQANLYARIGRFRFAGKKEKEMVKEALVQVGMENFAKRLISRLSGGQQQRILLARALVNRPQLLIMDEPTTGMDEQSTEDFYRLLRKINLEQGVTVLMVTHDRKRLEPFADHIWLLEDGTMKQIQTGQEENGNGDI</sequence>
<evidence type="ECO:0000256" key="2">
    <source>
        <dbReference type="ARBA" id="ARBA00022448"/>
    </source>
</evidence>
<dbReference type="EMBL" id="CP002109">
    <property type="protein sequence ID" value="ADL06676.1"/>
    <property type="molecule type" value="Genomic_DNA"/>
</dbReference>
<dbReference type="Proteomes" id="UP000001662">
    <property type="component" value="Chromosome"/>
</dbReference>
<dbReference type="InterPro" id="IPR003593">
    <property type="entry name" value="AAA+_ATPase"/>
</dbReference>
<accession>D9R2Q2</accession>
<dbReference type="SUPFAM" id="SSF52540">
    <property type="entry name" value="P-loop containing nucleoside triphosphate hydrolases"/>
    <property type="match status" value="1"/>
</dbReference>
<protein>
    <submittedName>
        <fullName evidence="6">ABC transporter related protein</fullName>
    </submittedName>
</protein>
<dbReference type="PROSITE" id="PS00211">
    <property type="entry name" value="ABC_TRANSPORTER_1"/>
    <property type="match status" value="1"/>
</dbReference>
<keyword evidence="4" id="KW-0067">ATP-binding</keyword>
<dbReference type="OrthoDB" id="9806726at2"/>
<dbReference type="HOGENOM" id="CLU_000604_1_11_9"/>
<dbReference type="InterPro" id="IPR003439">
    <property type="entry name" value="ABC_transporter-like_ATP-bd"/>
</dbReference>
<dbReference type="RefSeq" id="WP_013274728.1">
    <property type="nucleotide sequence ID" value="NC_014376.1"/>
</dbReference>
<dbReference type="AlphaFoldDB" id="D9R2Q2"/>
<dbReference type="PROSITE" id="PS50893">
    <property type="entry name" value="ABC_TRANSPORTER_2"/>
    <property type="match status" value="1"/>
</dbReference>
<dbReference type="STRING" id="610130.Closa_4174"/>
<name>D9R2Q2_LACSW</name>
<dbReference type="InterPro" id="IPR027417">
    <property type="entry name" value="P-loop_NTPase"/>
</dbReference>
<dbReference type="InterPro" id="IPR017871">
    <property type="entry name" value="ABC_transporter-like_CS"/>
</dbReference>
<proteinExistence type="inferred from homology"/>
<evidence type="ECO:0000259" key="5">
    <source>
        <dbReference type="PROSITE" id="PS50893"/>
    </source>
</evidence>
<dbReference type="InterPro" id="IPR050153">
    <property type="entry name" value="Metal_Ion_Import_ABC"/>
</dbReference>
<dbReference type="PANTHER" id="PTHR42734">
    <property type="entry name" value="METAL TRANSPORT SYSTEM ATP-BINDING PROTEIN TM_0124-RELATED"/>
    <property type="match status" value="1"/>
</dbReference>
<dbReference type="Gene3D" id="3.40.50.300">
    <property type="entry name" value="P-loop containing nucleotide triphosphate hydrolases"/>
    <property type="match status" value="1"/>
</dbReference>
<evidence type="ECO:0000256" key="1">
    <source>
        <dbReference type="ARBA" id="ARBA00005417"/>
    </source>
</evidence>
<dbReference type="KEGG" id="csh:Closa_4174"/>
<dbReference type="GO" id="GO:0016887">
    <property type="term" value="F:ATP hydrolysis activity"/>
    <property type="evidence" value="ECO:0007669"/>
    <property type="project" value="InterPro"/>
</dbReference>
<evidence type="ECO:0000256" key="3">
    <source>
        <dbReference type="ARBA" id="ARBA00022741"/>
    </source>
</evidence>
<dbReference type="SMART" id="SM00382">
    <property type="entry name" value="AAA"/>
    <property type="match status" value="1"/>
</dbReference>
<evidence type="ECO:0000313" key="7">
    <source>
        <dbReference type="Proteomes" id="UP000001662"/>
    </source>
</evidence>
<dbReference type="GO" id="GO:0005524">
    <property type="term" value="F:ATP binding"/>
    <property type="evidence" value="ECO:0007669"/>
    <property type="project" value="UniProtKB-KW"/>
</dbReference>
<gene>
    <name evidence="6" type="ordered locus">Closa_4174</name>
</gene>